<keyword evidence="4" id="KW-0813">Transport</keyword>
<reference evidence="17" key="1">
    <citation type="submission" date="2018-06" db="EMBL/GenBank/DDBJ databases">
        <authorList>
            <person name="Zhirakovskaya E."/>
        </authorList>
    </citation>
    <scope>NUCLEOTIDE SEQUENCE</scope>
</reference>
<keyword evidence="17" id="KW-0378">Hydrolase</keyword>
<evidence type="ECO:0000256" key="11">
    <source>
        <dbReference type="ARBA" id="ARBA00023065"/>
    </source>
</evidence>
<keyword evidence="5" id="KW-1003">Cell membrane</keyword>
<dbReference type="HAMAP" id="MF_01398">
    <property type="entry name" value="ATP_synth_b_bprime"/>
    <property type="match status" value="1"/>
</dbReference>
<feature type="transmembrane region" description="Helical" evidence="16">
    <location>
        <begin position="6"/>
        <end position="29"/>
    </location>
</feature>
<evidence type="ECO:0000313" key="17">
    <source>
        <dbReference type="EMBL" id="VAW86462.1"/>
    </source>
</evidence>
<comment type="similarity">
    <text evidence="3">Belongs to the ATPase B chain family.</text>
</comment>
<keyword evidence="11" id="KW-0406">Ion transport</keyword>
<evidence type="ECO:0000256" key="8">
    <source>
        <dbReference type="ARBA" id="ARBA00022692"/>
    </source>
</evidence>
<evidence type="ECO:0000256" key="12">
    <source>
        <dbReference type="ARBA" id="ARBA00023136"/>
    </source>
</evidence>
<evidence type="ECO:0000256" key="3">
    <source>
        <dbReference type="ARBA" id="ARBA00005513"/>
    </source>
</evidence>
<dbReference type="PANTHER" id="PTHR33445">
    <property type="entry name" value="ATP SYNTHASE SUBUNIT B', CHLOROPLASTIC"/>
    <property type="match status" value="1"/>
</dbReference>
<keyword evidence="12 16" id="KW-0472">Membrane</keyword>
<keyword evidence="13" id="KW-0066">ATP synthesis</keyword>
<dbReference type="GO" id="GO:0012505">
    <property type="term" value="C:endomembrane system"/>
    <property type="evidence" value="ECO:0007669"/>
    <property type="project" value="UniProtKB-SubCell"/>
</dbReference>
<comment type="subcellular location">
    <subcellularLocation>
        <location evidence="2">Endomembrane system</location>
    </subcellularLocation>
    <subcellularLocation>
        <location evidence="1">Membrane</location>
        <topology evidence="1">Single-pass membrane protein</topology>
    </subcellularLocation>
</comment>
<dbReference type="InterPro" id="IPR002146">
    <property type="entry name" value="ATP_synth_b/b'su_bac/chlpt"/>
</dbReference>
<protein>
    <submittedName>
        <fullName evidence="17">ATP synthase F0 sector subunit b</fullName>
        <ecNumber evidence="17">3.6.3.14</ecNumber>
    </submittedName>
</protein>
<dbReference type="GO" id="GO:0046961">
    <property type="term" value="F:proton-transporting ATPase activity, rotational mechanism"/>
    <property type="evidence" value="ECO:0007669"/>
    <property type="project" value="TreeGrafter"/>
</dbReference>
<feature type="coiled-coil region" evidence="15">
    <location>
        <begin position="51"/>
        <end position="126"/>
    </location>
</feature>
<evidence type="ECO:0000256" key="13">
    <source>
        <dbReference type="ARBA" id="ARBA00023310"/>
    </source>
</evidence>
<name>A0A3B0ZGB0_9ZZZZ</name>
<evidence type="ECO:0000256" key="7">
    <source>
        <dbReference type="ARBA" id="ARBA00022547"/>
    </source>
</evidence>
<dbReference type="InterPro" id="IPR050059">
    <property type="entry name" value="ATP_synthase_B_chain"/>
</dbReference>
<evidence type="ECO:0000256" key="14">
    <source>
        <dbReference type="ARBA" id="ARBA00025198"/>
    </source>
</evidence>
<dbReference type="NCBIfam" id="NF004411">
    <property type="entry name" value="PRK05759.1-2"/>
    <property type="match status" value="1"/>
</dbReference>
<dbReference type="InterPro" id="IPR028987">
    <property type="entry name" value="ATP_synth_B-like_membr_sf"/>
</dbReference>
<evidence type="ECO:0000256" key="1">
    <source>
        <dbReference type="ARBA" id="ARBA00004167"/>
    </source>
</evidence>
<dbReference type="Pfam" id="PF00430">
    <property type="entry name" value="ATP-synt_B"/>
    <property type="match status" value="1"/>
</dbReference>
<dbReference type="GO" id="GO:0016787">
    <property type="term" value="F:hydrolase activity"/>
    <property type="evidence" value="ECO:0007669"/>
    <property type="project" value="UniProtKB-KW"/>
</dbReference>
<organism evidence="17">
    <name type="scientific">hydrothermal vent metagenome</name>
    <dbReference type="NCBI Taxonomy" id="652676"/>
    <lineage>
        <taxon>unclassified sequences</taxon>
        <taxon>metagenomes</taxon>
        <taxon>ecological metagenomes</taxon>
    </lineage>
</organism>
<dbReference type="NCBIfam" id="TIGR01144">
    <property type="entry name" value="ATP_synt_b"/>
    <property type="match status" value="1"/>
</dbReference>
<keyword evidence="10 16" id="KW-1133">Transmembrane helix</keyword>
<keyword evidence="9" id="KW-0375">Hydrogen ion transport</keyword>
<keyword evidence="6" id="KW-0997">Cell inner membrane</keyword>
<accession>A0A3B0ZGB0</accession>
<dbReference type="Gene3D" id="1.20.5.620">
    <property type="entry name" value="F1F0 ATP synthase subunit B, membrane domain"/>
    <property type="match status" value="1"/>
</dbReference>
<gene>
    <name evidence="17" type="ORF">MNBD_GAMMA16-2273</name>
</gene>
<evidence type="ECO:0000256" key="5">
    <source>
        <dbReference type="ARBA" id="ARBA00022475"/>
    </source>
</evidence>
<dbReference type="InterPro" id="IPR005864">
    <property type="entry name" value="ATP_synth_F0_bsu_bac"/>
</dbReference>
<evidence type="ECO:0000256" key="4">
    <source>
        <dbReference type="ARBA" id="ARBA00022448"/>
    </source>
</evidence>
<dbReference type="SUPFAM" id="SSF81573">
    <property type="entry name" value="F1F0 ATP synthase subunit B, membrane domain"/>
    <property type="match status" value="1"/>
</dbReference>
<keyword evidence="8 16" id="KW-0812">Transmembrane</keyword>
<evidence type="ECO:0000256" key="2">
    <source>
        <dbReference type="ARBA" id="ARBA00004308"/>
    </source>
</evidence>
<keyword evidence="7" id="KW-0138">CF(0)</keyword>
<proteinExistence type="inferred from homology"/>
<dbReference type="GO" id="GO:0045259">
    <property type="term" value="C:proton-transporting ATP synthase complex"/>
    <property type="evidence" value="ECO:0007669"/>
    <property type="project" value="UniProtKB-KW"/>
</dbReference>
<evidence type="ECO:0000256" key="6">
    <source>
        <dbReference type="ARBA" id="ARBA00022519"/>
    </source>
</evidence>
<evidence type="ECO:0000256" key="15">
    <source>
        <dbReference type="SAM" id="Coils"/>
    </source>
</evidence>
<dbReference type="EMBL" id="UOFO01000094">
    <property type="protein sequence ID" value="VAW86462.1"/>
    <property type="molecule type" value="Genomic_DNA"/>
</dbReference>
<keyword evidence="15" id="KW-0175">Coiled coil</keyword>
<dbReference type="CDD" id="cd06503">
    <property type="entry name" value="ATP-synt_Fo_b"/>
    <property type="match status" value="1"/>
</dbReference>
<sequence length="156" mass="17160">MNITATLFAQIIAFVLLIYFVDKVLWAPISKMLEDRQKRISDGLAAGEKGKHELELAEKKAQQEIEDAKNKAGEIIALAEKRGSEIVEEAKEEARAEGERIVTTANAELEREINRAKEALRSQVAVLAVAGASKILKKEIDAKSHKGLIADLVTQI</sequence>
<dbReference type="GO" id="GO:0015986">
    <property type="term" value="P:proton motive force-driven ATP synthesis"/>
    <property type="evidence" value="ECO:0007669"/>
    <property type="project" value="InterPro"/>
</dbReference>
<dbReference type="PANTHER" id="PTHR33445:SF1">
    <property type="entry name" value="ATP SYNTHASE SUBUNIT B"/>
    <property type="match status" value="1"/>
</dbReference>
<comment type="function">
    <text evidence="14">F(1)F(0) ATP synthase produces ATP from ADP in the presence of a proton or sodium gradient. F-type ATPases consist of two structural domains, F(1) containing the extramembraneous catalytic core and F(0) containing the membrane proton channel, linked together by a central stalk and a peripheral stalk. During catalysis, ATP synthesis in the catalytic domain of F(1) is coupled via a rotary mechanism of the central stalk subunits to proton translocation.</text>
</comment>
<evidence type="ECO:0000256" key="10">
    <source>
        <dbReference type="ARBA" id="ARBA00022989"/>
    </source>
</evidence>
<dbReference type="EC" id="3.6.3.14" evidence="17"/>
<dbReference type="FunFam" id="1.20.5.620:FF:000001">
    <property type="entry name" value="ATP synthase subunit b"/>
    <property type="match status" value="1"/>
</dbReference>
<evidence type="ECO:0000256" key="16">
    <source>
        <dbReference type="SAM" id="Phobius"/>
    </source>
</evidence>
<dbReference type="AlphaFoldDB" id="A0A3B0ZGB0"/>
<evidence type="ECO:0000256" key="9">
    <source>
        <dbReference type="ARBA" id="ARBA00022781"/>
    </source>
</evidence>